<dbReference type="AlphaFoldDB" id="A0A0L6UZA6"/>
<sequence>MPSTHDLALGQSGSSQPLRLPSIQLPSHVDFSRNYPPTRFSTCPSLHQHHSGKDATPTSETMLRKFFARSDDISISPFHPGAPAEGRWPDGVLTPRNQAAPQTSGGHFRRVSHSQQTYHSNGGHTEEHEQTIFMAGGSPKTYSSHVGSSTRADEPRHVDVEERIWQDQLQNGSFTNLVSPKALQVALSMKKGKSIKGSFIGEYELNPRAVTVIKFMCSSVGFKCETNLILNVSQCGNFELGAGNRKCKSQASYLKHRSMMCTHRLGKACSLSASLCDGRRKKESLNVDHLIFLILKSKVLSLLNVGIVKGIILTQVIFNDTSWSAQKTSPFNSTLRVNFGHHDSQVPSKVLKRISEVNSWVDSIVVHRKMSMEL</sequence>
<protein>
    <submittedName>
        <fullName evidence="2">Uncharacterized protein</fullName>
    </submittedName>
</protein>
<name>A0A0L6UZA6_9BASI</name>
<dbReference type="Proteomes" id="UP000037035">
    <property type="component" value="Unassembled WGS sequence"/>
</dbReference>
<comment type="caution">
    <text evidence="2">The sequence shown here is derived from an EMBL/GenBank/DDBJ whole genome shotgun (WGS) entry which is preliminary data.</text>
</comment>
<dbReference type="VEuPathDB" id="FungiDB:VP01_3115g3"/>
<keyword evidence="3" id="KW-1185">Reference proteome</keyword>
<accession>A0A0L6UZA6</accession>
<evidence type="ECO:0000313" key="3">
    <source>
        <dbReference type="Proteomes" id="UP000037035"/>
    </source>
</evidence>
<proteinExistence type="predicted"/>
<feature type="region of interest" description="Disordered" evidence="1">
    <location>
        <begin position="1"/>
        <end position="21"/>
    </location>
</feature>
<organism evidence="2 3">
    <name type="scientific">Puccinia sorghi</name>
    <dbReference type="NCBI Taxonomy" id="27349"/>
    <lineage>
        <taxon>Eukaryota</taxon>
        <taxon>Fungi</taxon>
        <taxon>Dikarya</taxon>
        <taxon>Basidiomycota</taxon>
        <taxon>Pucciniomycotina</taxon>
        <taxon>Pucciniomycetes</taxon>
        <taxon>Pucciniales</taxon>
        <taxon>Pucciniaceae</taxon>
        <taxon>Puccinia</taxon>
    </lineage>
</organism>
<evidence type="ECO:0000313" key="2">
    <source>
        <dbReference type="EMBL" id="KNZ53866.1"/>
    </source>
</evidence>
<gene>
    <name evidence="2" type="ORF">VP01_3115g3</name>
</gene>
<evidence type="ECO:0000256" key="1">
    <source>
        <dbReference type="SAM" id="MobiDB-lite"/>
    </source>
</evidence>
<dbReference type="EMBL" id="LAVV01008075">
    <property type="protein sequence ID" value="KNZ53866.1"/>
    <property type="molecule type" value="Genomic_DNA"/>
</dbReference>
<dbReference type="OrthoDB" id="2506638at2759"/>
<reference evidence="2 3" key="1">
    <citation type="submission" date="2015-08" db="EMBL/GenBank/DDBJ databases">
        <title>Next Generation Sequencing and Analysis of the Genome of Puccinia sorghi L Schw, the Causal Agent of Maize Common Rust.</title>
        <authorList>
            <person name="Rochi L."/>
            <person name="Burguener G."/>
            <person name="Darino M."/>
            <person name="Turjanski A."/>
            <person name="Kreff E."/>
            <person name="Dieguez M.J."/>
            <person name="Sacco F."/>
        </authorList>
    </citation>
    <scope>NUCLEOTIDE SEQUENCE [LARGE SCALE GENOMIC DNA]</scope>
    <source>
        <strain evidence="2 3">RO10H11247</strain>
    </source>
</reference>